<reference evidence="2 3" key="1">
    <citation type="journal article" date="2016" name="Genome Announc.">
        <title>First Complete Genome Sequence of a Subdivision 6 Acidobacterium Strain.</title>
        <authorList>
            <person name="Huang S."/>
            <person name="Vieira S."/>
            <person name="Bunk B."/>
            <person name="Riedel T."/>
            <person name="Sproer C."/>
            <person name="Overmann J."/>
        </authorList>
    </citation>
    <scope>NUCLEOTIDE SEQUENCE [LARGE SCALE GENOMIC DNA]</scope>
    <source>
        <strain evidence="3">DSM 100886 HEG_-6_39</strain>
    </source>
</reference>
<dbReference type="PATRIC" id="fig|1813736.3.peg.3225"/>
<dbReference type="Proteomes" id="UP000076079">
    <property type="component" value="Chromosome"/>
</dbReference>
<evidence type="ECO:0000313" key="2">
    <source>
        <dbReference type="EMBL" id="AMY09801.1"/>
    </source>
</evidence>
<dbReference type="GO" id="GO:0016787">
    <property type="term" value="F:hydrolase activity"/>
    <property type="evidence" value="ECO:0007669"/>
    <property type="project" value="UniProtKB-KW"/>
</dbReference>
<evidence type="ECO:0000313" key="3">
    <source>
        <dbReference type="Proteomes" id="UP000076079"/>
    </source>
</evidence>
<proteinExistence type="predicted"/>
<sequence>MLTIRPGADEYGGFYGGYIARIGDGEWLARLEQQPDEYRVLLAGLDEARAAAPTAPGKWSVTDILGHVCDTERVFGFRLIWFARGAPSELPGFDQDAWVEAARRQPRTLADSLDEFAQVRQATLAMLRTVSDEDALRRGVANGNPITVRACGWMIAGHAQHHLDGLRALRLG</sequence>
<organism evidence="2 3">
    <name type="scientific">Luteitalea pratensis</name>
    <dbReference type="NCBI Taxonomy" id="1855912"/>
    <lineage>
        <taxon>Bacteria</taxon>
        <taxon>Pseudomonadati</taxon>
        <taxon>Acidobacteriota</taxon>
        <taxon>Vicinamibacteria</taxon>
        <taxon>Vicinamibacterales</taxon>
        <taxon>Vicinamibacteraceae</taxon>
        <taxon>Luteitalea</taxon>
    </lineage>
</organism>
<dbReference type="Pfam" id="PF12867">
    <property type="entry name" value="DinB_2"/>
    <property type="match status" value="1"/>
</dbReference>
<feature type="domain" description="DinB-like" evidence="1">
    <location>
        <begin position="30"/>
        <end position="163"/>
    </location>
</feature>
<keyword evidence="3" id="KW-1185">Reference proteome</keyword>
<gene>
    <name evidence="2" type="ORF">LuPra_03027</name>
</gene>
<dbReference type="KEGG" id="abac:LuPra_03027"/>
<dbReference type="Gene3D" id="1.20.120.450">
    <property type="entry name" value="dinb family like domain"/>
    <property type="match status" value="1"/>
</dbReference>
<dbReference type="STRING" id="1855912.LuPra_03027"/>
<name>A0A143PMU2_LUTPR</name>
<evidence type="ECO:0000259" key="1">
    <source>
        <dbReference type="Pfam" id="PF12867"/>
    </source>
</evidence>
<keyword evidence="2" id="KW-0378">Hydrolase</keyword>
<accession>A0A143PMU2</accession>
<reference evidence="3" key="2">
    <citation type="submission" date="2016-04" db="EMBL/GenBank/DDBJ databases">
        <title>First Complete Genome Sequence of a Subdivision 6 Acidobacterium.</title>
        <authorList>
            <person name="Huang S."/>
            <person name="Vieira S."/>
            <person name="Bunk B."/>
            <person name="Riedel T."/>
            <person name="Sproeer C."/>
            <person name="Overmann J."/>
        </authorList>
    </citation>
    <scope>NUCLEOTIDE SEQUENCE [LARGE SCALE GENOMIC DNA]</scope>
    <source>
        <strain evidence="3">DSM 100886 HEG_-6_39</strain>
    </source>
</reference>
<protein>
    <submittedName>
        <fullName evidence="2">Metal-dependent hydrolase</fullName>
    </submittedName>
</protein>
<dbReference type="AlphaFoldDB" id="A0A143PMU2"/>
<dbReference type="SUPFAM" id="SSF109854">
    <property type="entry name" value="DinB/YfiT-like putative metalloenzymes"/>
    <property type="match status" value="1"/>
</dbReference>
<dbReference type="OrthoDB" id="9793216at2"/>
<dbReference type="InterPro" id="IPR024775">
    <property type="entry name" value="DinB-like"/>
</dbReference>
<dbReference type="RefSeq" id="WP_157899222.1">
    <property type="nucleotide sequence ID" value="NZ_CP015136.1"/>
</dbReference>
<dbReference type="InterPro" id="IPR034660">
    <property type="entry name" value="DinB/YfiT-like"/>
</dbReference>
<dbReference type="EMBL" id="CP015136">
    <property type="protein sequence ID" value="AMY09801.1"/>
    <property type="molecule type" value="Genomic_DNA"/>
</dbReference>